<dbReference type="SMART" id="SM00448">
    <property type="entry name" value="REC"/>
    <property type="match status" value="1"/>
</dbReference>
<evidence type="ECO:0000313" key="10">
    <source>
        <dbReference type="Proteomes" id="UP001607157"/>
    </source>
</evidence>
<sequence length="445" mass="47903">MTDGMTGARILVVEDDDDHRIGLCDLLDAAGHAPVPHASALDALEDLERADIILTDLRMPRMSGMEFLDEVKARRIDAPVILLTGHGDVEHAVRAMRAGAEDFLEKPYDVEHLLAVISRALRVTRMTAELSRLRDAMTRGQSLMGDSPALVAAREALMRVAPLDLDVVLTGQTGTGKELAARILHGAGPVLDGPFVALNCAALPEAGFEADLFGIALGFSDAQPEGRPGRIEMADGGTLFLDRIDALPLGLQPKLARVLESRSVDRLGGRDSRSLRFRVISSAAPGLRQRAQDGTFREDLFYRIAGIEIALPRLAEMGGDVATLFEHFVQHAALRHGVPPVPISISDRRKLAQHDWPGNVRELKAVAERFALGLAPLAASEEAARSGTLKERVARFEAQEITRTLQRCHGSSTRAARELGLPKRTLNAKIARAGLRGAASGGGES</sequence>
<dbReference type="PROSITE" id="PS50110">
    <property type="entry name" value="RESPONSE_REGULATORY"/>
    <property type="match status" value="1"/>
</dbReference>
<protein>
    <submittedName>
        <fullName evidence="9">Sigma-54-dependent transcriptional regulator</fullName>
    </submittedName>
</protein>
<name>A0ABW7I9S2_9RHOB</name>
<proteinExistence type="predicted"/>
<dbReference type="InterPro" id="IPR027417">
    <property type="entry name" value="P-loop_NTPase"/>
</dbReference>
<dbReference type="RefSeq" id="WP_377171709.1">
    <property type="nucleotide sequence ID" value="NZ_JBHTJC010000003.1"/>
</dbReference>
<dbReference type="Gene3D" id="3.40.50.2300">
    <property type="match status" value="1"/>
</dbReference>
<evidence type="ECO:0000259" key="7">
    <source>
        <dbReference type="PROSITE" id="PS50045"/>
    </source>
</evidence>
<organism evidence="9 10">
    <name type="scientific">Roseovarius aquimarinus</name>
    <dbReference type="NCBI Taxonomy" id="1229156"/>
    <lineage>
        <taxon>Bacteria</taxon>
        <taxon>Pseudomonadati</taxon>
        <taxon>Pseudomonadota</taxon>
        <taxon>Alphaproteobacteria</taxon>
        <taxon>Rhodobacterales</taxon>
        <taxon>Roseobacteraceae</taxon>
        <taxon>Roseovarius</taxon>
    </lineage>
</organism>
<dbReference type="PROSITE" id="PS50045">
    <property type="entry name" value="SIGMA54_INTERACT_4"/>
    <property type="match status" value="1"/>
</dbReference>
<dbReference type="CDD" id="cd00009">
    <property type="entry name" value="AAA"/>
    <property type="match status" value="1"/>
</dbReference>
<dbReference type="InterPro" id="IPR002078">
    <property type="entry name" value="Sigma_54_int"/>
</dbReference>
<dbReference type="EMBL" id="JBIHMM010000003">
    <property type="protein sequence ID" value="MFH0254496.1"/>
    <property type="molecule type" value="Genomic_DNA"/>
</dbReference>
<accession>A0ABW7I9S2</accession>
<comment type="caution">
    <text evidence="9">The sequence shown here is derived from an EMBL/GenBank/DDBJ whole genome shotgun (WGS) entry which is preliminary data.</text>
</comment>
<dbReference type="InterPro" id="IPR025944">
    <property type="entry name" value="Sigma_54_int_dom_CS"/>
</dbReference>
<dbReference type="Gene3D" id="1.10.8.60">
    <property type="match status" value="1"/>
</dbReference>
<evidence type="ECO:0000256" key="1">
    <source>
        <dbReference type="ARBA" id="ARBA00022741"/>
    </source>
</evidence>
<evidence type="ECO:0000256" key="3">
    <source>
        <dbReference type="ARBA" id="ARBA00023012"/>
    </source>
</evidence>
<keyword evidence="2" id="KW-0067">ATP-binding</keyword>
<dbReference type="Gene3D" id="1.10.10.60">
    <property type="entry name" value="Homeodomain-like"/>
    <property type="match status" value="1"/>
</dbReference>
<evidence type="ECO:0000256" key="6">
    <source>
        <dbReference type="PROSITE-ProRule" id="PRU00169"/>
    </source>
</evidence>
<evidence type="ECO:0000256" key="4">
    <source>
        <dbReference type="ARBA" id="ARBA00023015"/>
    </source>
</evidence>
<dbReference type="Pfam" id="PF02954">
    <property type="entry name" value="HTH_8"/>
    <property type="match status" value="1"/>
</dbReference>
<evidence type="ECO:0000256" key="5">
    <source>
        <dbReference type="ARBA" id="ARBA00023163"/>
    </source>
</evidence>
<dbReference type="InterPro" id="IPR011006">
    <property type="entry name" value="CheY-like_superfamily"/>
</dbReference>
<evidence type="ECO:0000256" key="2">
    <source>
        <dbReference type="ARBA" id="ARBA00022840"/>
    </source>
</evidence>
<keyword evidence="3" id="KW-0902">Two-component regulatory system</keyword>
<keyword evidence="6" id="KW-0597">Phosphoprotein</keyword>
<keyword evidence="4" id="KW-0805">Transcription regulation</keyword>
<dbReference type="SUPFAM" id="SSF52540">
    <property type="entry name" value="P-loop containing nucleoside triphosphate hydrolases"/>
    <property type="match status" value="1"/>
</dbReference>
<dbReference type="InterPro" id="IPR009057">
    <property type="entry name" value="Homeodomain-like_sf"/>
</dbReference>
<dbReference type="SUPFAM" id="SSF52172">
    <property type="entry name" value="CheY-like"/>
    <property type="match status" value="1"/>
</dbReference>
<dbReference type="Pfam" id="PF25601">
    <property type="entry name" value="AAA_lid_14"/>
    <property type="match status" value="1"/>
</dbReference>
<dbReference type="PRINTS" id="PR01590">
    <property type="entry name" value="HTHFIS"/>
</dbReference>
<evidence type="ECO:0000259" key="8">
    <source>
        <dbReference type="PROSITE" id="PS50110"/>
    </source>
</evidence>
<keyword evidence="1" id="KW-0547">Nucleotide-binding</keyword>
<dbReference type="Gene3D" id="3.40.50.300">
    <property type="entry name" value="P-loop containing nucleotide triphosphate hydrolases"/>
    <property type="match status" value="1"/>
</dbReference>
<dbReference type="InterPro" id="IPR001789">
    <property type="entry name" value="Sig_transdc_resp-reg_receiver"/>
</dbReference>
<feature type="domain" description="Response regulatory" evidence="8">
    <location>
        <begin position="9"/>
        <end position="121"/>
    </location>
</feature>
<dbReference type="PROSITE" id="PS00688">
    <property type="entry name" value="SIGMA54_INTERACT_3"/>
    <property type="match status" value="1"/>
</dbReference>
<dbReference type="InterPro" id="IPR058031">
    <property type="entry name" value="AAA_lid_NorR"/>
</dbReference>
<keyword evidence="10" id="KW-1185">Reference proteome</keyword>
<feature type="modified residue" description="4-aspartylphosphate" evidence="6">
    <location>
        <position position="56"/>
    </location>
</feature>
<dbReference type="PANTHER" id="PTHR32071:SF57">
    <property type="entry name" value="C4-DICARBOXYLATE TRANSPORT TRANSCRIPTIONAL REGULATORY PROTEIN DCTD"/>
    <property type="match status" value="1"/>
</dbReference>
<keyword evidence="5" id="KW-0804">Transcription</keyword>
<dbReference type="SUPFAM" id="SSF46689">
    <property type="entry name" value="Homeodomain-like"/>
    <property type="match status" value="1"/>
</dbReference>
<dbReference type="Pfam" id="PF00158">
    <property type="entry name" value="Sigma54_activat"/>
    <property type="match status" value="1"/>
</dbReference>
<feature type="domain" description="Sigma-54 factor interaction" evidence="7">
    <location>
        <begin position="143"/>
        <end position="372"/>
    </location>
</feature>
<dbReference type="InterPro" id="IPR002197">
    <property type="entry name" value="HTH_Fis"/>
</dbReference>
<dbReference type="Pfam" id="PF00072">
    <property type="entry name" value="Response_reg"/>
    <property type="match status" value="1"/>
</dbReference>
<gene>
    <name evidence="9" type="ORF">ACGRVM_11380</name>
</gene>
<dbReference type="PANTHER" id="PTHR32071">
    <property type="entry name" value="TRANSCRIPTIONAL REGULATORY PROTEIN"/>
    <property type="match status" value="1"/>
</dbReference>
<reference evidence="9 10" key="1">
    <citation type="submission" date="2024-10" db="EMBL/GenBank/DDBJ databases">
        <authorList>
            <person name="Yang X.-N."/>
        </authorList>
    </citation>
    <scope>NUCLEOTIDE SEQUENCE [LARGE SCALE GENOMIC DNA]</scope>
    <source>
        <strain evidence="9 10">CAU 1059</strain>
    </source>
</reference>
<evidence type="ECO:0000313" key="9">
    <source>
        <dbReference type="EMBL" id="MFH0254496.1"/>
    </source>
</evidence>
<dbReference type="Proteomes" id="UP001607157">
    <property type="component" value="Unassembled WGS sequence"/>
</dbReference>